<dbReference type="PANTHER" id="PTHR24302">
    <property type="entry name" value="CYTOCHROME P450 FAMILY 3"/>
    <property type="match status" value="1"/>
</dbReference>
<name>A0A1I5YU34_HYMAR</name>
<dbReference type="STRING" id="1227077.SAMN04515668_2445"/>
<dbReference type="Pfam" id="PF00067">
    <property type="entry name" value="p450"/>
    <property type="match status" value="1"/>
</dbReference>
<dbReference type="InterPro" id="IPR001128">
    <property type="entry name" value="Cyt_P450"/>
</dbReference>
<protein>
    <submittedName>
        <fullName evidence="6">Fatty-acid peroxygenase</fullName>
    </submittedName>
</protein>
<evidence type="ECO:0000313" key="7">
    <source>
        <dbReference type="Proteomes" id="UP000199029"/>
    </source>
</evidence>
<evidence type="ECO:0000256" key="2">
    <source>
        <dbReference type="ARBA" id="ARBA00022617"/>
    </source>
</evidence>
<proteinExistence type="inferred from homology"/>
<evidence type="ECO:0000256" key="4">
    <source>
        <dbReference type="ARBA" id="ARBA00023002"/>
    </source>
</evidence>
<keyword evidence="4" id="KW-0560">Oxidoreductase</keyword>
<keyword evidence="3" id="KW-0479">Metal-binding</keyword>
<sequence>MPTIPRDTSFDSTLDVLREGFPFILNRSQRYQTDIFQSRLLLQKVICLHGPEAAELFYNPERFMRNGAVPRRIQTTLMGQDAVQTHDGREHQQRKQLFMSMMNPQSVQYLMEIMADEWRATAHEWEQQRQVTLFAEAQDILCRAACAWVGVPLPEADVRQRAQDFALMVDAFGGVGPRHGRGKRARTRSERWIRDFIKEVRRGDATVPPGSPAEAIAWFRGTDGEPFSNQMAAIEIINLLRPIVAITYYIAFAAKALAEYPAYRQLLRTVPRYDHYFSQEVRRFFPFGPFLGARVREDFEWHGYKFPKGTLTLLDIYGTHHDARFWPDPDTFYPERFRDREPTPFDLIPQGGGDYGTGHRCAGEWITIESLKLAVNFLTREVEYDVPPQDLSYSLQRMPTYPKSGVVLEHVRLVVGQDARMEVQVDEGARCPFH</sequence>
<dbReference type="Proteomes" id="UP000199029">
    <property type="component" value="Unassembled WGS sequence"/>
</dbReference>
<dbReference type="PANTHER" id="PTHR24302:SF15">
    <property type="entry name" value="FATTY-ACID PEROXYGENASE"/>
    <property type="match status" value="1"/>
</dbReference>
<dbReference type="AlphaFoldDB" id="A0A1I5YU34"/>
<keyword evidence="5" id="KW-0408">Iron</keyword>
<dbReference type="OrthoDB" id="9764248at2"/>
<dbReference type="Gene3D" id="1.10.630.10">
    <property type="entry name" value="Cytochrome P450"/>
    <property type="match status" value="1"/>
</dbReference>
<dbReference type="GO" id="GO:0004497">
    <property type="term" value="F:monooxygenase activity"/>
    <property type="evidence" value="ECO:0007669"/>
    <property type="project" value="InterPro"/>
</dbReference>
<dbReference type="CDD" id="cd11067">
    <property type="entry name" value="CYP152"/>
    <property type="match status" value="1"/>
</dbReference>
<dbReference type="GO" id="GO:0016705">
    <property type="term" value="F:oxidoreductase activity, acting on paired donors, with incorporation or reduction of molecular oxygen"/>
    <property type="evidence" value="ECO:0007669"/>
    <property type="project" value="InterPro"/>
</dbReference>
<evidence type="ECO:0000313" key="6">
    <source>
        <dbReference type="EMBL" id="SFQ47729.1"/>
    </source>
</evidence>
<evidence type="ECO:0000256" key="3">
    <source>
        <dbReference type="ARBA" id="ARBA00022723"/>
    </source>
</evidence>
<reference evidence="7" key="1">
    <citation type="submission" date="2016-10" db="EMBL/GenBank/DDBJ databases">
        <authorList>
            <person name="Varghese N."/>
            <person name="Submissions S."/>
        </authorList>
    </citation>
    <scope>NUCLEOTIDE SEQUENCE [LARGE SCALE GENOMIC DNA]</scope>
    <source>
        <strain evidence="7">OR362-8,ATCC BAA-1266,JCM 13504</strain>
    </source>
</reference>
<organism evidence="6 7">
    <name type="scientific">Hymenobacter arizonensis</name>
    <name type="common">Siccationidurans arizonensis</name>
    <dbReference type="NCBI Taxonomy" id="1227077"/>
    <lineage>
        <taxon>Bacteria</taxon>
        <taxon>Pseudomonadati</taxon>
        <taxon>Bacteroidota</taxon>
        <taxon>Cytophagia</taxon>
        <taxon>Cytophagales</taxon>
        <taxon>Hymenobacteraceae</taxon>
        <taxon>Hymenobacter</taxon>
    </lineage>
</organism>
<comment type="similarity">
    <text evidence="1">Belongs to the cytochrome P450 family.</text>
</comment>
<dbReference type="RefSeq" id="WP_092673302.1">
    <property type="nucleotide sequence ID" value="NZ_FOXS01000003.1"/>
</dbReference>
<dbReference type="SUPFAM" id="SSF48264">
    <property type="entry name" value="Cytochrome P450"/>
    <property type="match status" value="1"/>
</dbReference>
<dbReference type="InterPro" id="IPR036396">
    <property type="entry name" value="Cyt_P450_sf"/>
</dbReference>
<dbReference type="GO" id="GO:0020037">
    <property type="term" value="F:heme binding"/>
    <property type="evidence" value="ECO:0007669"/>
    <property type="project" value="InterPro"/>
</dbReference>
<dbReference type="GO" id="GO:0005506">
    <property type="term" value="F:iron ion binding"/>
    <property type="evidence" value="ECO:0007669"/>
    <property type="project" value="InterPro"/>
</dbReference>
<accession>A0A1I5YU34</accession>
<keyword evidence="7" id="KW-1185">Reference proteome</keyword>
<dbReference type="InterPro" id="IPR050705">
    <property type="entry name" value="Cytochrome_P450_3A"/>
</dbReference>
<dbReference type="EMBL" id="FOXS01000003">
    <property type="protein sequence ID" value="SFQ47729.1"/>
    <property type="molecule type" value="Genomic_DNA"/>
</dbReference>
<keyword evidence="2" id="KW-0349">Heme</keyword>
<evidence type="ECO:0000256" key="5">
    <source>
        <dbReference type="ARBA" id="ARBA00023004"/>
    </source>
</evidence>
<gene>
    <name evidence="6" type="ORF">SAMN04515668_2445</name>
</gene>
<evidence type="ECO:0000256" key="1">
    <source>
        <dbReference type="ARBA" id="ARBA00010617"/>
    </source>
</evidence>